<feature type="binding site" evidence="11">
    <location>
        <position position="308"/>
    </location>
    <ligand>
        <name>Mg(2+)</name>
        <dbReference type="ChEBI" id="CHEBI:18420"/>
    </ligand>
</feature>
<evidence type="ECO:0000256" key="7">
    <source>
        <dbReference type="ARBA" id="ARBA00022842"/>
    </source>
</evidence>
<dbReference type="SUPFAM" id="SSF143631">
    <property type="entry name" value="ApbE-like"/>
    <property type="match status" value="1"/>
</dbReference>
<dbReference type="GO" id="GO:0005886">
    <property type="term" value="C:plasma membrane"/>
    <property type="evidence" value="ECO:0007669"/>
    <property type="project" value="UniProtKB-SubCell"/>
</dbReference>
<protein>
    <recommendedName>
        <fullName evidence="2 10">FAD:protein FMN transferase</fullName>
        <ecNumber evidence="1 10">2.7.1.180</ecNumber>
    </recommendedName>
    <alternativeName>
        <fullName evidence="8 10">Flavin transferase</fullName>
    </alternativeName>
</protein>
<evidence type="ECO:0000256" key="2">
    <source>
        <dbReference type="ARBA" id="ARBA00016337"/>
    </source>
</evidence>
<proteinExistence type="inferred from homology"/>
<dbReference type="EMBL" id="FQUG01000008">
    <property type="protein sequence ID" value="SHF18989.1"/>
    <property type="molecule type" value="Genomic_DNA"/>
</dbReference>
<feature type="binding site" evidence="11">
    <location>
        <position position="304"/>
    </location>
    <ligand>
        <name>Mg(2+)</name>
        <dbReference type="ChEBI" id="CHEBI:18420"/>
    </ligand>
</feature>
<keyword evidence="12 14" id="KW-0449">Lipoprotein</keyword>
<sequence>MSDKEKLKTAIRGKLLFPLIAVLLLLLSACGAETKKEPVHVDRTVSVFGTTARFSVEGKEAEKAVAECEERLKLISNELNVKNNEGCIARLNAAAGSGEWTKLSPEAWHILSVSQKYSELTDGAWDITIRPLSSLWRRSFKKDTLPSEDDIKAAQEKVGSEKLELREDDKSARLTVQGMGLDLGGVIKGYALDECRRIYEKHKVTGLIDLGTSSIAAVGEKKDGEPFRIALRHPRKEPPEFLGVLPLKNAVLSTSGDYEHFIIKDGIRYHHILDTRTGAPVQNGLSSVSIRISADEKDAGLLSDILSTAVFVMGKEKTLQLLPSLPVKTEAAFADDKGNISGELGKYLKNRH</sequence>
<evidence type="ECO:0000256" key="3">
    <source>
        <dbReference type="ARBA" id="ARBA00022630"/>
    </source>
</evidence>
<dbReference type="PIRSF" id="PIRSF006268">
    <property type="entry name" value="ApbE"/>
    <property type="match status" value="1"/>
</dbReference>
<comment type="subcellular location">
    <subcellularLocation>
        <location evidence="12">Cell inner membrane</location>
        <topology evidence="12">Lipid-anchor</topology>
        <orientation evidence="12">Periplasmic side</orientation>
    </subcellularLocation>
</comment>
<dbReference type="Pfam" id="PF02424">
    <property type="entry name" value="ApbE"/>
    <property type="match status" value="1"/>
</dbReference>
<dbReference type="STRING" id="1123243.SAMN02745190_02069"/>
<dbReference type="AlphaFoldDB" id="A0A1M4ZLP9"/>
<dbReference type="Gene3D" id="3.10.520.10">
    <property type="entry name" value="ApbE-like domains"/>
    <property type="match status" value="1"/>
</dbReference>
<dbReference type="InterPro" id="IPR024932">
    <property type="entry name" value="ApbE"/>
</dbReference>
<evidence type="ECO:0000256" key="6">
    <source>
        <dbReference type="ARBA" id="ARBA00022827"/>
    </source>
</evidence>
<evidence type="ECO:0000256" key="10">
    <source>
        <dbReference type="PIRNR" id="PIRNR006268"/>
    </source>
</evidence>
<dbReference type="PANTHER" id="PTHR30040:SF2">
    <property type="entry name" value="FAD:PROTEIN FMN TRANSFERASE"/>
    <property type="match status" value="1"/>
</dbReference>
<keyword evidence="12" id="KW-0997">Cell inner membrane</keyword>
<dbReference type="RefSeq" id="WP_072936188.1">
    <property type="nucleotide sequence ID" value="NZ_FQUG01000008.1"/>
</dbReference>
<reference evidence="14 15" key="1">
    <citation type="submission" date="2016-11" db="EMBL/GenBank/DDBJ databases">
        <authorList>
            <person name="Jaros S."/>
            <person name="Januszkiewicz K."/>
            <person name="Wedrychowicz H."/>
        </authorList>
    </citation>
    <scope>NUCLEOTIDE SEQUENCE [LARGE SCALE GENOMIC DNA]</scope>
    <source>
        <strain evidence="14 15">DSM 10502</strain>
    </source>
</reference>
<evidence type="ECO:0000256" key="13">
    <source>
        <dbReference type="SAM" id="Coils"/>
    </source>
</evidence>
<evidence type="ECO:0000256" key="1">
    <source>
        <dbReference type="ARBA" id="ARBA00011955"/>
    </source>
</evidence>
<dbReference type="InterPro" id="IPR003374">
    <property type="entry name" value="ApbE-like_sf"/>
</dbReference>
<keyword evidence="13" id="KW-0175">Coiled coil</keyword>
<comment type="cofactor">
    <cofactor evidence="11">
        <name>Mg(2+)</name>
        <dbReference type="ChEBI" id="CHEBI:18420"/>
    </cofactor>
    <cofactor evidence="11">
        <name>Mn(2+)</name>
        <dbReference type="ChEBI" id="CHEBI:29035"/>
    </cofactor>
    <text evidence="11">Magnesium. Can also use manganese.</text>
</comment>
<keyword evidence="3 10" id="KW-0285">Flavoprotein</keyword>
<evidence type="ECO:0000256" key="5">
    <source>
        <dbReference type="ARBA" id="ARBA00022723"/>
    </source>
</evidence>
<keyword evidence="6 10" id="KW-0274">FAD</keyword>
<evidence type="ECO:0000256" key="9">
    <source>
        <dbReference type="ARBA" id="ARBA00048540"/>
    </source>
</evidence>
<evidence type="ECO:0000256" key="4">
    <source>
        <dbReference type="ARBA" id="ARBA00022679"/>
    </source>
</evidence>
<organism evidence="14 15">
    <name type="scientific">Schwartzia succinivorans DSM 10502</name>
    <dbReference type="NCBI Taxonomy" id="1123243"/>
    <lineage>
        <taxon>Bacteria</taxon>
        <taxon>Bacillati</taxon>
        <taxon>Bacillota</taxon>
        <taxon>Negativicutes</taxon>
        <taxon>Selenomonadales</taxon>
        <taxon>Selenomonadaceae</taxon>
        <taxon>Schwartzia</taxon>
    </lineage>
</organism>
<evidence type="ECO:0000313" key="14">
    <source>
        <dbReference type="EMBL" id="SHF18989.1"/>
    </source>
</evidence>
<comment type="catalytic activity">
    <reaction evidence="9 10 12">
        <text>L-threonyl-[protein] + FAD = FMN-L-threonyl-[protein] + AMP + H(+)</text>
        <dbReference type="Rhea" id="RHEA:36847"/>
        <dbReference type="Rhea" id="RHEA-COMP:11060"/>
        <dbReference type="Rhea" id="RHEA-COMP:11061"/>
        <dbReference type="ChEBI" id="CHEBI:15378"/>
        <dbReference type="ChEBI" id="CHEBI:30013"/>
        <dbReference type="ChEBI" id="CHEBI:57692"/>
        <dbReference type="ChEBI" id="CHEBI:74257"/>
        <dbReference type="ChEBI" id="CHEBI:456215"/>
        <dbReference type="EC" id="2.7.1.180"/>
    </reaction>
</comment>
<evidence type="ECO:0000256" key="8">
    <source>
        <dbReference type="ARBA" id="ARBA00031306"/>
    </source>
</evidence>
<evidence type="ECO:0000256" key="12">
    <source>
        <dbReference type="RuleBase" id="RU363002"/>
    </source>
</evidence>
<name>A0A1M4ZLP9_9FIRM</name>
<gene>
    <name evidence="14" type="ORF">SAMN02745190_02069</name>
</gene>
<dbReference type="GO" id="GO:0046872">
    <property type="term" value="F:metal ion binding"/>
    <property type="evidence" value="ECO:0007669"/>
    <property type="project" value="UniProtKB-UniRule"/>
</dbReference>
<feature type="binding site" evidence="11">
    <location>
        <position position="185"/>
    </location>
    <ligand>
        <name>Mg(2+)</name>
        <dbReference type="ChEBI" id="CHEBI:18420"/>
    </ligand>
</feature>
<dbReference type="Proteomes" id="UP000184404">
    <property type="component" value="Unassembled WGS sequence"/>
</dbReference>
<dbReference type="GO" id="GO:0016740">
    <property type="term" value="F:transferase activity"/>
    <property type="evidence" value="ECO:0007669"/>
    <property type="project" value="UniProtKB-UniRule"/>
</dbReference>
<keyword evidence="12" id="KW-0472">Membrane</keyword>
<keyword evidence="12" id="KW-1003">Cell membrane</keyword>
<accession>A0A1M4ZLP9</accession>
<dbReference type="PANTHER" id="PTHR30040">
    <property type="entry name" value="THIAMINE BIOSYNTHESIS LIPOPROTEIN APBE"/>
    <property type="match status" value="1"/>
</dbReference>
<keyword evidence="15" id="KW-1185">Reference proteome</keyword>
<comment type="similarity">
    <text evidence="10 12">Belongs to the ApbE family.</text>
</comment>
<comment type="function">
    <text evidence="12">Flavin transferase that catalyzes the transfer of the FMN moiety of FAD and its covalent binding to the hydroxyl group of a threonine residue in a target flavoprotein.</text>
</comment>
<dbReference type="EC" id="2.7.1.180" evidence="1 10"/>
<dbReference type="OrthoDB" id="9778595at2"/>
<feature type="coiled-coil region" evidence="13">
    <location>
        <begin position="58"/>
        <end position="85"/>
    </location>
</feature>
<keyword evidence="5 10" id="KW-0479">Metal-binding</keyword>
<evidence type="ECO:0000313" key="15">
    <source>
        <dbReference type="Proteomes" id="UP000184404"/>
    </source>
</evidence>
<keyword evidence="7 10" id="KW-0460">Magnesium</keyword>
<keyword evidence="4 10" id="KW-0808">Transferase</keyword>
<dbReference type="PROSITE" id="PS51257">
    <property type="entry name" value="PROKAR_LIPOPROTEIN"/>
    <property type="match status" value="1"/>
</dbReference>
<evidence type="ECO:0000256" key="11">
    <source>
        <dbReference type="PIRSR" id="PIRSR006268-2"/>
    </source>
</evidence>